<dbReference type="EMBL" id="BAOQ01000076">
    <property type="protein sequence ID" value="GAC86303.1"/>
    <property type="molecule type" value="Genomic_DNA"/>
</dbReference>
<gene>
    <name evidence="1" type="ORF">GP2_076_00050</name>
</gene>
<comment type="caution">
    <text evidence="1">The sequence shown here is derived from an EMBL/GenBank/DDBJ whole genome shotgun (WGS) entry which is preliminary data.</text>
</comment>
<protein>
    <submittedName>
        <fullName evidence="1">Uncharacterized protein</fullName>
    </submittedName>
</protein>
<keyword evidence="2" id="KW-1185">Reference proteome</keyword>
<reference evidence="1 2" key="1">
    <citation type="submission" date="2013-02" db="EMBL/GenBank/DDBJ databases">
        <title>Whole genome shotgun sequence of Gordonia paraffinivorans NBRC 108238.</title>
        <authorList>
            <person name="Isaki-Nakamura S."/>
            <person name="Hosoyama A."/>
            <person name="Tsuchikane K."/>
            <person name="Ando Y."/>
            <person name="Baba S."/>
            <person name="Ohji S."/>
            <person name="Hamada M."/>
            <person name="Tamura T."/>
            <person name="Yamazoe A."/>
            <person name="Yamazaki S."/>
            <person name="Fujita N."/>
        </authorList>
    </citation>
    <scope>NUCLEOTIDE SEQUENCE [LARGE SCALE GENOMIC DNA]</scope>
    <source>
        <strain evidence="1 2">NBRC 108238</strain>
    </source>
</reference>
<evidence type="ECO:0000313" key="1">
    <source>
        <dbReference type="EMBL" id="GAC86303.1"/>
    </source>
</evidence>
<name>A0ABQ0IRX6_9ACTN</name>
<accession>A0ABQ0IRX6</accession>
<organism evidence="1 2">
    <name type="scientific">Gordonia paraffinivorans NBRC 108238</name>
    <dbReference type="NCBI Taxonomy" id="1223543"/>
    <lineage>
        <taxon>Bacteria</taxon>
        <taxon>Bacillati</taxon>
        <taxon>Actinomycetota</taxon>
        <taxon>Actinomycetes</taxon>
        <taxon>Mycobacteriales</taxon>
        <taxon>Gordoniaceae</taxon>
        <taxon>Gordonia</taxon>
    </lineage>
</organism>
<evidence type="ECO:0000313" key="2">
    <source>
        <dbReference type="Proteomes" id="UP000035021"/>
    </source>
</evidence>
<dbReference type="Proteomes" id="UP000035021">
    <property type="component" value="Unassembled WGS sequence"/>
</dbReference>
<sequence>MAGAPGKSQPPQFLHIVIGLRLAPKNPTPPRPLHHVPEISESVYRLAGCISDDNRDLGAPPLLALARKEIKGFLHRVSVGLDSELDNEHRENVFQGGPETWSAYREVQIAQ</sequence>
<proteinExistence type="predicted"/>